<proteinExistence type="predicted"/>
<dbReference type="Proteomes" id="UP000314294">
    <property type="component" value="Unassembled WGS sequence"/>
</dbReference>
<protein>
    <submittedName>
        <fullName evidence="1">Uncharacterized protein</fullName>
    </submittedName>
</protein>
<sequence>MVSSIGLRRRKYSRTIEPATFRASTALLNQHYTTWILQRYCRDPREIHCGPTDNIYALISVFQLILVVKLLIFSRQQNSCEQLWTKPHSGGHRSQLPSSALTDAKRPGLLDDVLSNCQAGI</sequence>
<dbReference type="AlphaFoldDB" id="A0A4Z2ISD4"/>
<reference evidence="1 2" key="1">
    <citation type="submission" date="2019-03" db="EMBL/GenBank/DDBJ databases">
        <title>First draft genome of Liparis tanakae, snailfish: a comprehensive survey of snailfish specific genes.</title>
        <authorList>
            <person name="Kim W."/>
            <person name="Song I."/>
            <person name="Jeong J.-H."/>
            <person name="Kim D."/>
            <person name="Kim S."/>
            <person name="Ryu S."/>
            <person name="Song J.Y."/>
            <person name="Lee S.K."/>
        </authorList>
    </citation>
    <scope>NUCLEOTIDE SEQUENCE [LARGE SCALE GENOMIC DNA]</scope>
    <source>
        <tissue evidence="1">Muscle</tissue>
    </source>
</reference>
<name>A0A4Z2ISD4_9TELE</name>
<keyword evidence="2" id="KW-1185">Reference proteome</keyword>
<organism evidence="1 2">
    <name type="scientific">Liparis tanakae</name>
    <name type="common">Tanaka's snailfish</name>
    <dbReference type="NCBI Taxonomy" id="230148"/>
    <lineage>
        <taxon>Eukaryota</taxon>
        <taxon>Metazoa</taxon>
        <taxon>Chordata</taxon>
        <taxon>Craniata</taxon>
        <taxon>Vertebrata</taxon>
        <taxon>Euteleostomi</taxon>
        <taxon>Actinopterygii</taxon>
        <taxon>Neopterygii</taxon>
        <taxon>Teleostei</taxon>
        <taxon>Neoteleostei</taxon>
        <taxon>Acanthomorphata</taxon>
        <taxon>Eupercaria</taxon>
        <taxon>Perciformes</taxon>
        <taxon>Cottioidei</taxon>
        <taxon>Cottales</taxon>
        <taxon>Liparidae</taxon>
        <taxon>Liparis</taxon>
    </lineage>
</organism>
<gene>
    <name evidence="1" type="ORF">EYF80_009614</name>
</gene>
<comment type="caution">
    <text evidence="1">The sequence shown here is derived from an EMBL/GenBank/DDBJ whole genome shotgun (WGS) entry which is preliminary data.</text>
</comment>
<evidence type="ECO:0000313" key="2">
    <source>
        <dbReference type="Proteomes" id="UP000314294"/>
    </source>
</evidence>
<dbReference type="EMBL" id="SRLO01000057">
    <property type="protein sequence ID" value="TNN80103.1"/>
    <property type="molecule type" value="Genomic_DNA"/>
</dbReference>
<accession>A0A4Z2ISD4</accession>
<evidence type="ECO:0000313" key="1">
    <source>
        <dbReference type="EMBL" id="TNN80103.1"/>
    </source>
</evidence>